<dbReference type="InterPro" id="IPR029058">
    <property type="entry name" value="AB_hydrolase_fold"/>
</dbReference>
<accession>A0A0P0Z9H9</accession>
<dbReference type="InterPro" id="IPR000073">
    <property type="entry name" value="AB_hydrolase_1"/>
</dbReference>
<sequence>MKPAREKLRIVQIGDTRFAIDDSGVPLIQGAPLVFLHGAVQTRQVWESQWRAFSGARRVVVPDLRGHGETTGSFEDLSIETHARDVVALLDRLEIDRALVCGVFLGGMVALAMAAKAPERITGLILADTPLALSMTGPVRALIEWLGPQRILWPFFRVLGRRGTARLGLALARLMLSRKWVGPMGGRHFVDGFSQMAPAAIVATYAGIVAADPITVEMPDKPCLLILGRHETKTVVAQASEIASRLGQAEIVLVDGGHVPNIDAPYEFNRAVHQFLEKIR</sequence>
<dbReference type="InterPro" id="IPR050266">
    <property type="entry name" value="AB_hydrolase_sf"/>
</dbReference>
<keyword evidence="1" id="KW-0378">Hydrolase</keyword>
<evidence type="ECO:0000256" key="1">
    <source>
        <dbReference type="ARBA" id="ARBA00022801"/>
    </source>
</evidence>
<protein>
    <submittedName>
        <fullName evidence="3">Putative carboxylesterase</fullName>
    </submittedName>
</protein>
<feature type="domain" description="AB hydrolase-1" evidence="2">
    <location>
        <begin position="32"/>
        <end position="265"/>
    </location>
</feature>
<dbReference type="GO" id="GO:0016020">
    <property type="term" value="C:membrane"/>
    <property type="evidence" value="ECO:0007669"/>
    <property type="project" value="TreeGrafter"/>
</dbReference>
<evidence type="ECO:0000313" key="3">
    <source>
        <dbReference type="EMBL" id="BAT31355.1"/>
    </source>
</evidence>
<dbReference type="InterPro" id="IPR000639">
    <property type="entry name" value="Epox_hydrolase-like"/>
</dbReference>
<organism evidence="3">
    <name type="scientific">Fulvimarina pelagi</name>
    <dbReference type="NCBI Taxonomy" id="217511"/>
    <lineage>
        <taxon>Bacteria</taxon>
        <taxon>Pseudomonadati</taxon>
        <taxon>Pseudomonadota</taxon>
        <taxon>Alphaproteobacteria</taxon>
        <taxon>Hyphomicrobiales</taxon>
        <taxon>Aurantimonadaceae</taxon>
        <taxon>Fulvimarina</taxon>
    </lineage>
</organism>
<dbReference type="RefSeq" id="WP_007065904.1">
    <property type="nucleotide sequence ID" value="NZ_BBWO01000005.1"/>
</dbReference>
<dbReference type="Gene3D" id="3.40.50.1820">
    <property type="entry name" value="alpha/beta hydrolase"/>
    <property type="match status" value="1"/>
</dbReference>
<dbReference type="EMBL" id="LC066397">
    <property type="protein sequence ID" value="BAT31355.1"/>
    <property type="molecule type" value="Genomic_DNA"/>
</dbReference>
<reference evidence="3" key="1">
    <citation type="journal article" date="2015" name="Proc. Natl. Acad. Sci. U.S.A.">
        <title>Bacterial clade with the ribosomal RNA operon on a small plasmid rather than the chromosome.</title>
        <authorList>
            <person name="Anda M."/>
            <person name="Ohtsubo Y."/>
            <person name="Okubo T."/>
            <person name="Sugawara M."/>
            <person name="Nagata Y."/>
            <person name="Tsuda M."/>
            <person name="Minamisawa K."/>
            <person name="Mitsui H."/>
        </authorList>
    </citation>
    <scope>NUCLEOTIDE SEQUENCE</scope>
    <source>
        <strain evidence="3">DSM 15513</strain>
    </source>
</reference>
<dbReference type="GO" id="GO:0016787">
    <property type="term" value="F:hydrolase activity"/>
    <property type="evidence" value="ECO:0007669"/>
    <property type="project" value="UniProtKB-KW"/>
</dbReference>
<name>A0A0P0Z9H9_9HYPH</name>
<dbReference type="Pfam" id="PF00561">
    <property type="entry name" value="Abhydrolase_1"/>
    <property type="match status" value="1"/>
</dbReference>
<dbReference type="PANTHER" id="PTHR43798">
    <property type="entry name" value="MONOACYLGLYCEROL LIPASE"/>
    <property type="match status" value="1"/>
</dbReference>
<dbReference type="PRINTS" id="PR00111">
    <property type="entry name" value="ABHYDROLASE"/>
</dbReference>
<dbReference type="PRINTS" id="PR00412">
    <property type="entry name" value="EPOXHYDRLASE"/>
</dbReference>
<evidence type="ECO:0000259" key="2">
    <source>
        <dbReference type="Pfam" id="PF00561"/>
    </source>
</evidence>
<dbReference type="PANTHER" id="PTHR43798:SF31">
    <property type="entry name" value="AB HYDROLASE SUPERFAMILY PROTEIN YCLE"/>
    <property type="match status" value="1"/>
</dbReference>
<dbReference type="AlphaFoldDB" id="A0A0P0Z9H9"/>
<dbReference type="SUPFAM" id="SSF53474">
    <property type="entry name" value="alpha/beta-Hydrolases"/>
    <property type="match status" value="1"/>
</dbReference>
<proteinExistence type="predicted"/>